<keyword evidence="4 6" id="KW-0472">Membrane</keyword>
<evidence type="ECO:0000256" key="5">
    <source>
        <dbReference type="ARBA" id="ARBA00038359"/>
    </source>
</evidence>
<dbReference type="GeneID" id="28768785"/>
<evidence type="ECO:0000256" key="4">
    <source>
        <dbReference type="ARBA" id="ARBA00023136"/>
    </source>
</evidence>
<dbReference type="OrthoDB" id="5273647at2759"/>
<evidence type="ECO:0000256" key="2">
    <source>
        <dbReference type="ARBA" id="ARBA00022692"/>
    </source>
</evidence>
<dbReference type="PANTHER" id="PTHR33048">
    <property type="entry name" value="PTH11-LIKE INTEGRAL MEMBRANE PROTEIN (AFU_ORTHOLOGUE AFUA_5G11245)"/>
    <property type="match status" value="1"/>
</dbReference>
<evidence type="ECO:0000256" key="1">
    <source>
        <dbReference type="ARBA" id="ARBA00004141"/>
    </source>
</evidence>
<dbReference type="InParanoid" id="A0A177BYA8"/>
<dbReference type="InterPro" id="IPR052337">
    <property type="entry name" value="SAT4-like"/>
</dbReference>
<feature type="transmembrane region" description="Helical" evidence="6">
    <location>
        <begin position="125"/>
        <end position="149"/>
    </location>
</feature>
<reference evidence="8 9" key="1">
    <citation type="submission" date="2016-05" db="EMBL/GenBank/DDBJ databases">
        <title>Comparative analysis of secretome profiles of manganese(II)-oxidizing ascomycete fungi.</title>
        <authorList>
            <consortium name="DOE Joint Genome Institute"/>
            <person name="Zeiner C.A."/>
            <person name="Purvine S.O."/>
            <person name="Zink E.M."/>
            <person name="Wu S."/>
            <person name="Pasa-Tolic L."/>
            <person name="Chaput D.L."/>
            <person name="Haridas S."/>
            <person name="Grigoriev I.V."/>
            <person name="Santelli C.M."/>
            <person name="Hansel C.M."/>
        </authorList>
    </citation>
    <scope>NUCLEOTIDE SEQUENCE [LARGE SCALE GENOMIC DNA]</scope>
    <source>
        <strain evidence="8 9">AP3s5-JAC2a</strain>
    </source>
</reference>
<dbReference type="InterPro" id="IPR049326">
    <property type="entry name" value="Rhodopsin_dom_fungi"/>
</dbReference>
<evidence type="ECO:0000259" key="7">
    <source>
        <dbReference type="Pfam" id="PF20684"/>
    </source>
</evidence>
<dbReference type="Pfam" id="PF20684">
    <property type="entry name" value="Fung_rhodopsin"/>
    <property type="match status" value="1"/>
</dbReference>
<comment type="similarity">
    <text evidence="5">Belongs to the SAT4 family.</text>
</comment>
<protein>
    <recommendedName>
        <fullName evidence="7">Rhodopsin domain-containing protein</fullName>
    </recommendedName>
</protein>
<keyword evidence="2 6" id="KW-0812">Transmembrane</keyword>
<keyword evidence="3 6" id="KW-1133">Transmembrane helix</keyword>
<comment type="subcellular location">
    <subcellularLocation>
        <location evidence="1">Membrane</location>
        <topology evidence="1">Multi-pass membrane protein</topology>
    </subcellularLocation>
</comment>
<dbReference type="GO" id="GO:0016020">
    <property type="term" value="C:membrane"/>
    <property type="evidence" value="ECO:0007669"/>
    <property type="project" value="UniProtKB-SubCell"/>
</dbReference>
<organism evidence="8 9">
    <name type="scientific">Paraphaeosphaeria sporulosa</name>
    <dbReference type="NCBI Taxonomy" id="1460663"/>
    <lineage>
        <taxon>Eukaryota</taxon>
        <taxon>Fungi</taxon>
        <taxon>Dikarya</taxon>
        <taxon>Ascomycota</taxon>
        <taxon>Pezizomycotina</taxon>
        <taxon>Dothideomycetes</taxon>
        <taxon>Pleosporomycetidae</taxon>
        <taxon>Pleosporales</taxon>
        <taxon>Massarineae</taxon>
        <taxon>Didymosphaeriaceae</taxon>
        <taxon>Paraphaeosphaeria</taxon>
    </lineage>
</organism>
<evidence type="ECO:0000256" key="6">
    <source>
        <dbReference type="SAM" id="Phobius"/>
    </source>
</evidence>
<feature type="transmembrane region" description="Helical" evidence="6">
    <location>
        <begin position="211"/>
        <end position="230"/>
    </location>
</feature>
<sequence length="428" mass="47016">MAQTVTSEDCGPTIARVSIAVYAIAVSFVALRFVTRGWLVKKFGLDDLLIGIALLVGAGETVALQFQVHHGQKLQFGASKKEEISKILMYKYINMLLYYVANGAVKLSILVLYHRICSLQKGLPWFLRGAVVWSMWAAITAFTLSTFFVEMFNCLPVTAIFDLENPARKCIAWVPFYLSQAGIDVFINLVLLVFPLPLLAILRIDRKQRYLLVLVFSIGLLPLVASIIRLCQIATAAGTKAGMRPSGDSSWEGRWIPLWSQIEVDVGIVAASLPSLSPLLKQIWSGFAHSRTLSPSHVPTLIEPGFNNRRGEAQGLQKLPSTISMLPNKSISTLDTLPNKSVSTLGSLPNRSVSTLGELENTKRLTFFDDSEDGEVDREAFPDPYSTTQIGVARTVNTRLSRAMFVDVPVSPRRSVGFTGLSIPEAAV</sequence>
<feature type="transmembrane region" description="Helical" evidence="6">
    <location>
        <begin position="185"/>
        <end position="204"/>
    </location>
</feature>
<evidence type="ECO:0000313" key="9">
    <source>
        <dbReference type="Proteomes" id="UP000077069"/>
    </source>
</evidence>
<dbReference type="Proteomes" id="UP000077069">
    <property type="component" value="Unassembled WGS sequence"/>
</dbReference>
<dbReference type="RefSeq" id="XP_018029675.1">
    <property type="nucleotide sequence ID" value="XM_018185299.1"/>
</dbReference>
<keyword evidence="9" id="KW-1185">Reference proteome</keyword>
<dbReference type="AlphaFoldDB" id="A0A177BYA8"/>
<evidence type="ECO:0000256" key="3">
    <source>
        <dbReference type="ARBA" id="ARBA00022989"/>
    </source>
</evidence>
<dbReference type="EMBL" id="KV441562">
    <property type="protein sequence ID" value="OAF99309.1"/>
    <property type="molecule type" value="Genomic_DNA"/>
</dbReference>
<proteinExistence type="inferred from homology"/>
<feature type="transmembrane region" description="Helical" evidence="6">
    <location>
        <begin position="96"/>
        <end position="113"/>
    </location>
</feature>
<feature type="transmembrane region" description="Helical" evidence="6">
    <location>
        <begin position="47"/>
        <end position="66"/>
    </location>
</feature>
<name>A0A177BYA8_9PLEO</name>
<dbReference type="PANTHER" id="PTHR33048:SF123">
    <property type="entry name" value="INTEGRAL MEMBRANE PROTEIN"/>
    <property type="match status" value="1"/>
</dbReference>
<accession>A0A177BYA8</accession>
<feature type="transmembrane region" description="Helical" evidence="6">
    <location>
        <begin position="14"/>
        <end position="35"/>
    </location>
</feature>
<feature type="domain" description="Rhodopsin" evidence="7">
    <location>
        <begin position="31"/>
        <end position="281"/>
    </location>
</feature>
<evidence type="ECO:0000313" key="8">
    <source>
        <dbReference type="EMBL" id="OAF99309.1"/>
    </source>
</evidence>
<gene>
    <name evidence="8" type="ORF">CC84DRAFT_1264294</name>
</gene>
<dbReference type="STRING" id="1460663.A0A177BYA8"/>